<comment type="caution">
    <text evidence="2">The sequence shown here is derived from an EMBL/GenBank/DDBJ whole genome shotgun (WGS) entry which is preliminary data.</text>
</comment>
<organism evidence="2 3">
    <name type="scientific">Mucilaginibacter myungsuensis</name>
    <dbReference type="NCBI Taxonomy" id="649104"/>
    <lineage>
        <taxon>Bacteria</taxon>
        <taxon>Pseudomonadati</taxon>
        <taxon>Bacteroidota</taxon>
        <taxon>Sphingobacteriia</taxon>
        <taxon>Sphingobacteriales</taxon>
        <taxon>Sphingobacteriaceae</taxon>
        <taxon>Mucilaginibacter</taxon>
    </lineage>
</organism>
<protein>
    <submittedName>
        <fullName evidence="2">DUF3943 domain-containing protein</fullName>
    </submittedName>
</protein>
<dbReference type="RefSeq" id="WP_194111772.1">
    <property type="nucleotide sequence ID" value="NZ_JADFFL010000004.1"/>
</dbReference>
<evidence type="ECO:0000259" key="1">
    <source>
        <dbReference type="Pfam" id="PF13084"/>
    </source>
</evidence>
<feature type="domain" description="DUF3943" evidence="1">
    <location>
        <begin position="88"/>
        <end position="192"/>
    </location>
</feature>
<sequence>MMIVMLAVVSVDEVLGQDAPFYAPTKPSRAAQRRARRDSLGNPPRFGRAMIPFAAAQLVPFFVNRTIRKVEFANISWESTKTNIKPSSWAWDNDPFHTNQFAHPYHGSIFYNSFRSSGYNFWQSAGGAAAGSYLWETFAEKQAPAPNDFINTTFGGVVLGEMTHRLSNKIINNHTGGFKRQAAEVAGFIINPAGGLNRILDGKWGKVTSNTLQDDSSKITAEFDVGYRKFNATSQSLFGGSAQSGWYAHAKLLYGTPSEGFRVPFSNIVINAEVGKDDSTAINMVTVYGSLTGWQLNNAEEVKQLLVLSANYDYIHTAAFFYGGQSVKANLYSEFKPIKDIQINTTVGMGPILLAAVPAAYLAAGRNYDYGVGFGVNGGGKICYKDRLAFTANYNGGWTRTVNGNHSNYFLHTVSGEVSYRMVGNLHAMAQSGYYGLEGNYQDKPELDRRYPYLKIAARLALNIK</sequence>
<dbReference type="Pfam" id="PF13084">
    <property type="entry name" value="DUF3943"/>
    <property type="match status" value="1"/>
</dbReference>
<dbReference type="AlphaFoldDB" id="A0A929PWX4"/>
<gene>
    <name evidence="2" type="ORF">IRJ16_11745</name>
</gene>
<accession>A0A929PWX4</accession>
<evidence type="ECO:0000313" key="3">
    <source>
        <dbReference type="Proteomes" id="UP000622475"/>
    </source>
</evidence>
<dbReference type="EMBL" id="JADFFL010000004">
    <property type="protein sequence ID" value="MBE9662556.1"/>
    <property type="molecule type" value="Genomic_DNA"/>
</dbReference>
<proteinExistence type="predicted"/>
<keyword evidence="3" id="KW-1185">Reference proteome</keyword>
<dbReference type="Proteomes" id="UP000622475">
    <property type="component" value="Unassembled WGS sequence"/>
</dbReference>
<reference evidence="2" key="1">
    <citation type="submission" date="2020-10" db="EMBL/GenBank/DDBJ databases">
        <title>Mucilaginibacter mali sp. nov., isolated from rhizosphere soil of apple orchard.</title>
        <authorList>
            <person name="Lee J.-S."/>
            <person name="Kim H.S."/>
            <person name="Kim J.-S."/>
        </authorList>
    </citation>
    <scope>NUCLEOTIDE SEQUENCE</scope>
    <source>
        <strain evidence="2">KCTC 22746</strain>
    </source>
</reference>
<name>A0A929PWX4_9SPHI</name>
<dbReference type="InterPro" id="IPR025079">
    <property type="entry name" value="DUF3943"/>
</dbReference>
<evidence type="ECO:0000313" key="2">
    <source>
        <dbReference type="EMBL" id="MBE9662556.1"/>
    </source>
</evidence>